<reference evidence="2 3" key="1">
    <citation type="submission" date="2016-02" db="EMBL/GenBank/DDBJ databases">
        <title>Genome analysis of coral dinoflagellate symbionts highlights evolutionary adaptations to a symbiotic lifestyle.</title>
        <authorList>
            <person name="Aranda M."/>
            <person name="Li Y."/>
            <person name="Liew Y.J."/>
            <person name="Baumgarten S."/>
            <person name="Simakov O."/>
            <person name="Wilson M."/>
            <person name="Piel J."/>
            <person name="Ashoor H."/>
            <person name="Bougouffa S."/>
            <person name="Bajic V.B."/>
            <person name="Ryu T."/>
            <person name="Ravasi T."/>
            <person name="Bayer T."/>
            <person name="Micklem G."/>
            <person name="Kim H."/>
            <person name="Bhak J."/>
            <person name="Lajeunesse T.C."/>
            <person name="Voolstra C.R."/>
        </authorList>
    </citation>
    <scope>NUCLEOTIDE SEQUENCE [LARGE SCALE GENOMIC DNA]</scope>
    <source>
        <strain evidence="2 3">CCMP2467</strain>
    </source>
</reference>
<feature type="compositionally biased region" description="Basic residues" evidence="1">
    <location>
        <begin position="308"/>
        <end position="321"/>
    </location>
</feature>
<name>A0A1Q9DZI1_SYMMI</name>
<gene>
    <name evidence="2" type="ORF">AK812_SmicGene16789</name>
</gene>
<feature type="compositionally biased region" description="Acidic residues" evidence="1">
    <location>
        <begin position="218"/>
        <end position="227"/>
    </location>
</feature>
<evidence type="ECO:0000256" key="1">
    <source>
        <dbReference type="SAM" id="MobiDB-lite"/>
    </source>
</evidence>
<feature type="compositionally biased region" description="Basic and acidic residues" evidence="1">
    <location>
        <begin position="236"/>
        <end position="258"/>
    </location>
</feature>
<accession>A0A1Q9DZI1</accession>
<protein>
    <submittedName>
        <fullName evidence="2">Uncharacterized protein</fullName>
    </submittedName>
</protein>
<evidence type="ECO:0000313" key="3">
    <source>
        <dbReference type="Proteomes" id="UP000186817"/>
    </source>
</evidence>
<feature type="compositionally biased region" description="Acidic residues" evidence="1">
    <location>
        <begin position="168"/>
        <end position="182"/>
    </location>
</feature>
<sequence length="503" mass="55164">MSGMLCLLNAATVAKKLGKRCREHKLEMLEAVKFCALNLKPAAPSLGEREVEDEHNCDFLMGFLALFAHELPTAGEMQVALCIASQKYSLNPGLKGFAQHCENNMLSMGGKRKKSTRLGEKNKVPPDEEETQVTADPRSPSTPGSSVKPDFGFHSLESPQSCMHGEGEEGNEEENLTDDECVDPAPDGCEPEGLAECLQEFEESEVQDQEQELKDEKQETEDEEQDDSGSAGEMLGDDKRRSKAEQESSGTLKDRKPLTDMPEVSETLEAQAAQSLRRLKAVEPEEAKDEDGQEGSKEPSKGPGAGQGKKKLKRKKTKRSLSKAFKEAQESKEVEEIKQCEKAEKDEEKEDGVKEDPGKSKRAAADEPKHKPLPKKKKTSEPPAAAAAAAASRPSETPKETQDPTTLLLQKLADMDPEFKFQANAKLPEQSFYVNPGSTVAKEMMERVNSKLLTSYKDNSKGGVNVAWRLSGGVVNALVPECRLTVLMIPLLKYGDNDDAKQV</sequence>
<dbReference type="EMBL" id="LSRX01000323">
    <property type="protein sequence ID" value="OLQ00581.1"/>
    <property type="molecule type" value="Genomic_DNA"/>
</dbReference>
<keyword evidence="3" id="KW-1185">Reference proteome</keyword>
<feature type="compositionally biased region" description="Low complexity" evidence="1">
    <location>
        <begin position="381"/>
        <end position="391"/>
    </location>
</feature>
<proteinExistence type="predicted"/>
<dbReference type="AlphaFoldDB" id="A0A1Q9DZI1"/>
<feature type="region of interest" description="Disordered" evidence="1">
    <location>
        <begin position="108"/>
        <end position="404"/>
    </location>
</feature>
<feature type="compositionally biased region" description="Basic and acidic residues" evidence="1">
    <location>
        <begin position="324"/>
        <end position="370"/>
    </location>
</feature>
<evidence type="ECO:0000313" key="2">
    <source>
        <dbReference type="EMBL" id="OLQ00581.1"/>
    </source>
</evidence>
<dbReference type="OrthoDB" id="432855at2759"/>
<organism evidence="2 3">
    <name type="scientific">Symbiodinium microadriaticum</name>
    <name type="common">Dinoflagellate</name>
    <name type="synonym">Zooxanthella microadriatica</name>
    <dbReference type="NCBI Taxonomy" id="2951"/>
    <lineage>
        <taxon>Eukaryota</taxon>
        <taxon>Sar</taxon>
        <taxon>Alveolata</taxon>
        <taxon>Dinophyceae</taxon>
        <taxon>Suessiales</taxon>
        <taxon>Symbiodiniaceae</taxon>
        <taxon>Symbiodinium</taxon>
    </lineage>
</organism>
<dbReference type="Proteomes" id="UP000186817">
    <property type="component" value="Unassembled WGS sequence"/>
</dbReference>
<comment type="caution">
    <text evidence="2">The sequence shown here is derived from an EMBL/GenBank/DDBJ whole genome shotgun (WGS) entry which is preliminary data.</text>
</comment>
<feature type="compositionally biased region" description="Basic and acidic residues" evidence="1">
    <location>
        <begin position="117"/>
        <end position="126"/>
    </location>
</feature>
<feature type="compositionally biased region" description="Acidic residues" evidence="1">
    <location>
        <begin position="199"/>
        <end position="210"/>
    </location>
</feature>